<dbReference type="RefSeq" id="WP_114999511.1">
    <property type="nucleotide sequence ID" value="NZ_UFXS01000001.1"/>
</dbReference>
<gene>
    <name evidence="1" type="ORF">NCTC13456_01342</name>
</gene>
<dbReference type="AlphaFoldDB" id="A0A376G6G5"/>
<sequence>MNATTIEQVNSKLKQLPESLLEEVERYIDFLTYKHNQETEFELTEEQKEILDNRLNEPKENFLNAKDVLKELHGKYDL</sequence>
<protein>
    <submittedName>
        <fullName evidence="1">Protein of uncharacterized function (DUF2281)</fullName>
    </submittedName>
</protein>
<organism evidence="1 2">
    <name type="scientific">Empedobacter falsenii</name>
    <dbReference type="NCBI Taxonomy" id="343874"/>
    <lineage>
        <taxon>Bacteria</taxon>
        <taxon>Pseudomonadati</taxon>
        <taxon>Bacteroidota</taxon>
        <taxon>Flavobacteriia</taxon>
        <taxon>Flavobacteriales</taxon>
        <taxon>Weeksellaceae</taxon>
        <taxon>Empedobacter</taxon>
    </lineage>
</organism>
<evidence type="ECO:0000313" key="2">
    <source>
        <dbReference type="Proteomes" id="UP000254737"/>
    </source>
</evidence>
<dbReference type="Proteomes" id="UP000254737">
    <property type="component" value="Unassembled WGS sequence"/>
</dbReference>
<evidence type="ECO:0000313" key="1">
    <source>
        <dbReference type="EMBL" id="STD55062.1"/>
    </source>
</evidence>
<reference evidence="1 2" key="1">
    <citation type="submission" date="2018-06" db="EMBL/GenBank/DDBJ databases">
        <authorList>
            <consortium name="Pathogen Informatics"/>
            <person name="Doyle S."/>
        </authorList>
    </citation>
    <scope>NUCLEOTIDE SEQUENCE [LARGE SCALE GENOMIC DNA]</scope>
    <source>
        <strain evidence="1 2">NCTC13456</strain>
    </source>
</reference>
<name>A0A376G6G5_9FLAO</name>
<dbReference type="STRING" id="343874.GCA_000805695_02909"/>
<dbReference type="EMBL" id="UFXS01000001">
    <property type="protein sequence ID" value="STD55062.1"/>
    <property type="molecule type" value="Genomic_DNA"/>
</dbReference>
<proteinExistence type="predicted"/>
<accession>A0A376G6G5</accession>